<reference evidence="6 7" key="1">
    <citation type="journal article" date="2018" name="Gigascience">
        <title>Genomes of trombidid mites reveal novel predicted allergens and laterally-transferred genes associated with secondary metabolism.</title>
        <authorList>
            <person name="Dong X."/>
            <person name="Chaisiri K."/>
            <person name="Xia D."/>
            <person name="Armstrong S.D."/>
            <person name="Fang Y."/>
            <person name="Donnelly M.J."/>
            <person name="Kadowaki T."/>
            <person name="McGarry J.W."/>
            <person name="Darby A.C."/>
            <person name="Makepeace B.L."/>
        </authorList>
    </citation>
    <scope>NUCLEOTIDE SEQUENCE [LARGE SCALE GENOMIC DNA]</scope>
    <source>
        <strain evidence="6">UoL-WK</strain>
    </source>
</reference>
<evidence type="ECO:0000256" key="2">
    <source>
        <dbReference type="ARBA" id="ARBA00007774"/>
    </source>
</evidence>
<evidence type="ECO:0000256" key="5">
    <source>
        <dbReference type="SAM" id="MobiDB-lite"/>
    </source>
</evidence>
<organism evidence="6 7">
    <name type="scientific">Dinothrombium tinctorium</name>
    <dbReference type="NCBI Taxonomy" id="1965070"/>
    <lineage>
        <taxon>Eukaryota</taxon>
        <taxon>Metazoa</taxon>
        <taxon>Ecdysozoa</taxon>
        <taxon>Arthropoda</taxon>
        <taxon>Chelicerata</taxon>
        <taxon>Arachnida</taxon>
        <taxon>Acari</taxon>
        <taxon>Acariformes</taxon>
        <taxon>Trombidiformes</taxon>
        <taxon>Prostigmata</taxon>
        <taxon>Anystina</taxon>
        <taxon>Parasitengona</taxon>
        <taxon>Trombidioidea</taxon>
        <taxon>Trombidiidae</taxon>
        <taxon>Dinothrombium</taxon>
    </lineage>
</organism>
<dbReference type="EMBL" id="NCKU01002516">
    <property type="protein sequence ID" value="RWS09409.1"/>
    <property type="molecule type" value="Genomic_DNA"/>
</dbReference>
<sequence length="642" mass="74227">RDKRCRLLASREAARNSRAVDIRKTFFKMKFKNKVLQSLNEPCSSEDTFLRDAEELGDDDDEFDARHSQLLESIAALNRRPKERRTEASATISEHNLNSTLGSKLKVHELIKTAKDSTDSIKKQFRKVEKKRLLNVPLVKPVVEKITRQTNYAVASKEVSKWNSLVEANRNADQLEFPLNEPSALRMDSSQEFVKRFKPSTDLEVEVHSLLSTSANNLSSERVLTEAEEKLLKAVSLEEARSRHKELQRMRALLSFQAAKMKRQKKIKSKTYHRLLKKDKLRKQLKEFEELKEKAPEEALKKLEELDKLRAMERASLKHKNTGKWAKQNLLRAKHDKTARDALSQQVELSKQLTQRQAVPEAMEEEKVENLFEKEVATETTKEEEKNYEPVDVNPWLRNAREALKAKQKADNKNNFSNSNNDLKGEQDGEELALDPNKFLILKSKNLKSSFPNLEENLAINEQAENMSEDDDDEQKQLIKEAFAEDDVINHFKEEKKDIIEKERPKDINLYLPGWGSWGGAGIQTNVEKQKAFTRKAPKSKRKDNNLGNVIISEKKDDVISKYMAKDLPFPFTNVSEFEKRVRNPIGPNWNSEIAFRSMTEPKVLTKMGKVIEPMSKEVLINYKIESEKKRLMKLEDIVSLE</sequence>
<evidence type="ECO:0000256" key="3">
    <source>
        <dbReference type="ARBA" id="ARBA00022553"/>
    </source>
</evidence>
<dbReference type="AlphaFoldDB" id="A0A443R297"/>
<evidence type="ECO:0000313" key="7">
    <source>
        <dbReference type="Proteomes" id="UP000285301"/>
    </source>
</evidence>
<protein>
    <submittedName>
        <fullName evidence="6">U3 small nucleolar RNA-associated protein 14 A-like protein</fullName>
    </submittedName>
</protein>
<dbReference type="PANTHER" id="PTHR14150">
    <property type="entry name" value="U3 SMALL NUCLEOLAR RNA-ASSOCIATED PROTEIN 14"/>
    <property type="match status" value="1"/>
</dbReference>
<keyword evidence="3" id="KW-0597">Phosphoprotein</keyword>
<evidence type="ECO:0000313" key="6">
    <source>
        <dbReference type="EMBL" id="RWS09409.1"/>
    </source>
</evidence>
<keyword evidence="7" id="KW-1185">Reference proteome</keyword>
<dbReference type="GO" id="GO:0006364">
    <property type="term" value="P:rRNA processing"/>
    <property type="evidence" value="ECO:0007669"/>
    <property type="project" value="InterPro"/>
</dbReference>
<dbReference type="Pfam" id="PF04615">
    <property type="entry name" value="Utp14"/>
    <property type="match status" value="1"/>
</dbReference>
<feature type="region of interest" description="Disordered" evidence="5">
    <location>
        <begin position="406"/>
        <end position="428"/>
    </location>
</feature>
<proteinExistence type="inferred from homology"/>
<comment type="subcellular location">
    <subcellularLocation>
        <location evidence="1">Nucleus</location>
        <location evidence="1">Nucleolus</location>
    </subcellularLocation>
</comment>
<dbReference type="STRING" id="1965070.A0A443R297"/>
<name>A0A443R297_9ACAR</name>
<dbReference type="GO" id="GO:0032040">
    <property type="term" value="C:small-subunit processome"/>
    <property type="evidence" value="ECO:0007669"/>
    <property type="project" value="InterPro"/>
</dbReference>
<dbReference type="InterPro" id="IPR006709">
    <property type="entry name" value="SSU_processome_Utp14"/>
</dbReference>
<accession>A0A443R297</accession>
<feature type="non-terminal residue" evidence="6">
    <location>
        <position position="1"/>
    </location>
</feature>
<gene>
    <name evidence="6" type="ORF">B4U79_09352</name>
</gene>
<dbReference type="Proteomes" id="UP000285301">
    <property type="component" value="Unassembled WGS sequence"/>
</dbReference>
<comment type="caution">
    <text evidence="6">The sequence shown here is derived from an EMBL/GenBank/DDBJ whole genome shotgun (WGS) entry which is preliminary data.</text>
</comment>
<evidence type="ECO:0000256" key="1">
    <source>
        <dbReference type="ARBA" id="ARBA00004604"/>
    </source>
</evidence>
<comment type="similarity">
    <text evidence="2">Belongs to the UTP14 family.</text>
</comment>
<dbReference type="PANTHER" id="PTHR14150:SF12">
    <property type="entry name" value="U3 SMALL NUCLEOLAR RNA-ASSOCIATED PROTEIN 14 HOMOLOG A"/>
    <property type="match status" value="1"/>
</dbReference>
<keyword evidence="4" id="KW-0539">Nucleus</keyword>
<dbReference type="OrthoDB" id="277439at2759"/>
<evidence type="ECO:0000256" key="4">
    <source>
        <dbReference type="ARBA" id="ARBA00023242"/>
    </source>
</evidence>